<dbReference type="eggNOG" id="ENOG502SMEB">
    <property type="taxonomic scope" value="Eukaryota"/>
</dbReference>
<accession>F9XJR0</accession>
<dbReference type="GeneID" id="13402655"/>
<dbReference type="KEGG" id="ztr:MYCGRDRAFT_105629"/>
<evidence type="ECO:0000313" key="2">
    <source>
        <dbReference type="EMBL" id="EGP84834.1"/>
    </source>
</evidence>
<dbReference type="Proteomes" id="UP000008062">
    <property type="component" value="Chromosome 9"/>
</dbReference>
<dbReference type="EMBL" id="CM001204">
    <property type="protein sequence ID" value="EGP84834.1"/>
    <property type="molecule type" value="Genomic_DNA"/>
</dbReference>
<dbReference type="RefSeq" id="XP_003849858.1">
    <property type="nucleotide sequence ID" value="XM_003849810.1"/>
</dbReference>
<keyword evidence="3" id="KW-1185">Reference proteome</keyword>
<dbReference type="OrthoDB" id="3643304at2759"/>
<dbReference type="OMA" id="VIYWPEC"/>
<evidence type="ECO:0000313" key="3">
    <source>
        <dbReference type="Proteomes" id="UP000008062"/>
    </source>
</evidence>
<dbReference type="AlphaFoldDB" id="F9XJR0"/>
<organism evidence="2 3">
    <name type="scientific">Zymoseptoria tritici (strain CBS 115943 / IPO323)</name>
    <name type="common">Speckled leaf blotch fungus</name>
    <name type="synonym">Septoria tritici</name>
    <dbReference type="NCBI Taxonomy" id="336722"/>
    <lineage>
        <taxon>Eukaryota</taxon>
        <taxon>Fungi</taxon>
        <taxon>Dikarya</taxon>
        <taxon>Ascomycota</taxon>
        <taxon>Pezizomycotina</taxon>
        <taxon>Dothideomycetes</taxon>
        <taxon>Dothideomycetidae</taxon>
        <taxon>Mycosphaerellales</taxon>
        <taxon>Mycosphaerellaceae</taxon>
        <taxon>Zymoseptoria</taxon>
    </lineage>
</organism>
<evidence type="ECO:0000256" key="1">
    <source>
        <dbReference type="SAM" id="MobiDB-lite"/>
    </source>
</evidence>
<feature type="compositionally biased region" description="Basic and acidic residues" evidence="1">
    <location>
        <begin position="10"/>
        <end position="19"/>
    </location>
</feature>
<gene>
    <name evidence="2" type="ORF">MYCGRDRAFT_105629</name>
</gene>
<feature type="region of interest" description="Disordered" evidence="1">
    <location>
        <begin position="1"/>
        <end position="20"/>
    </location>
</feature>
<proteinExistence type="predicted"/>
<dbReference type="InParanoid" id="F9XJR0"/>
<dbReference type="HOGENOM" id="CLU_054614_2_0_1"/>
<sequence length="307" mass="34556">MSVEPGSDDGSAHDSDDGRLSISETQDLCNITYSREGTIAAFNGYFEFLTAMFMEPELVHQPPEGGWPEITVDTMRTLGKTEEVAELLRRLPYTRFPSGQEGKAGGAPGGGFTLTDWTKIARNVSSEHGSCPESTMNLYRQPTEGVYEHVPSHVVGLVSAAHFEMFLDTQLGVIYFPGWIYVPGPTAVAQDTYGPFKPVADDPHDYASTEEANDWRTGGMGLKCAWAIPEFFEMMKYHFRNLTYLLLTRVWVAEAFGEDEENARGMPAAFPIVRQIFQKHGWPDLARYQKEKCMDELDSRWEELFDH</sequence>
<reference evidence="2 3" key="1">
    <citation type="journal article" date="2011" name="PLoS Genet.">
        <title>Finished genome of the fungal wheat pathogen Mycosphaerella graminicola reveals dispensome structure, chromosome plasticity, and stealth pathogenesis.</title>
        <authorList>
            <person name="Goodwin S.B."/>
            <person name="Ben M'barek S."/>
            <person name="Dhillon B."/>
            <person name="Wittenberg A.H.J."/>
            <person name="Crane C.F."/>
            <person name="Hane J.K."/>
            <person name="Foster A.J."/>
            <person name="Van der Lee T.A.J."/>
            <person name="Grimwood J."/>
            <person name="Aerts A."/>
            <person name="Antoniw J."/>
            <person name="Bailey A."/>
            <person name="Bluhm B."/>
            <person name="Bowler J."/>
            <person name="Bristow J."/>
            <person name="van der Burgt A."/>
            <person name="Canto-Canche B."/>
            <person name="Churchill A.C.L."/>
            <person name="Conde-Ferraez L."/>
            <person name="Cools H.J."/>
            <person name="Coutinho P.M."/>
            <person name="Csukai M."/>
            <person name="Dehal P."/>
            <person name="De Wit P."/>
            <person name="Donzelli B."/>
            <person name="van de Geest H.C."/>
            <person name="van Ham R.C.H.J."/>
            <person name="Hammond-Kosack K.E."/>
            <person name="Henrissat B."/>
            <person name="Kilian A."/>
            <person name="Kobayashi A.K."/>
            <person name="Koopmann E."/>
            <person name="Kourmpetis Y."/>
            <person name="Kuzniar A."/>
            <person name="Lindquist E."/>
            <person name="Lombard V."/>
            <person name="Maliepaard C."/>
            <person name="Martins N."/>
            <person name="Mehrabi R."/>
            <person name="Nap J.P.H."/>
            <person name="Ponomarenko A."/>
            <person name="Rudd J.J."/>
            <person name="Salamov A."/>
            <person name="Schmutz J."/>
            <person name="Schouten H.J."/>
            <person name="Shapiro H."/>
            <person name="Stergiopoulos I."/>
            <person name="Torriani S.F.F."/>
            <person name="Tu H."/>
            <person name="de Vries R.P."/>
            <person name="Waalwijk C."/>
            <person name="Ware S.B."/>
            <person name="Wiebenga A."/>
            <person name="Zwiers L.-H."/>
            <person name="Oliver R.P."/>
            <person name="Grigoriev I.V."/>
            <person name="Kema G.H.J."/>
        </authorList>
    </citation>
    <scope>NUCLEOTIDE SEQUENCE [LARGE SCALE GENOMIC DNA]</scope>
    <source>
        <strain evidence="3">CBS 115943 / IPO323</strain>
    </source>
</reference>
<protein>
    <submittedName>
        <fullName evidence="2">Uncharacterized protein</fullName>
    </submittedName>
</protein>
<name>F9XJR0_ZYMTI</name>